<evidence type="ECO:0000256" key="1">
    <source>
        <dbReference type="ARBA" id="ARBA00022723"/>
    </source>
</evidence>
<dbReference type="GO" id="GO:0005576">
    <property type="term" value="C:extracellular region"/>
    <property type="evidence" value="ECO:0007669"/>
    <property type="project" value="UniProtKB-SubCell"/>
</dbReference>
<accession>A0A1W7RAQ7</accession>
<organism evidence="8">
    <name type="scientific">Hadrurus spadix</name>
    <dbReference type="NCBI Taxonomy" id="141984"/>
    <lineage>
        <taxon>Eukaryota</taxon>
        <taxon>Metazoa</taxon>
        <taxon>Ecdysozoa</taxon>
        <taxon>Arthropoda</taxon>
        <taxon>Chelicerata</taxon>
        <taxon>Arachnida</taxon>
        <taxon>Scorpiones</taxon>
        <taxon>Iurida</taxon>
        <taxon>Iuroidea</taxon>
        <taxon>Hadrurus</taxon>
    </lineage>
</organism>
<keyword evidence="6" id="KW-0732">Signal</keyword>
<evidence type="ECO:0000256" key="3">
    <source>
        <dbReference type="ARBA" id="ARBA00023157"/>
    </source>
</evidence>
<feature type="domain" description="Pentraxin (PTX)" evidence="7">
    <location>
        <begin position="23"/>
        <end position="232"/>
    </location>
</feature>
<dbReference type="InterPro" id="IPR051360">
    <property type="entry name" value="Neuronal_Pentraxin_Related"/>
</dbReference>
<keyword evidence="2 6" id="KW-0106">Calcium</keyword>
<name>A0A1W7RAQ7_9SCOR</name>
<dbReference type="AlphaFoldDB" id="A0A1W7RAQ7"/>
<evidence type="ECO:0000256" key="2">
    <source>
        <dbReference type="ARBA" id="ARBA00022837"/>
    </source>
</evidence>
<dbReference type="Pfam" id="PF00354">
    <property type="entry name" value="Pentaxin"/>
    <property type="match status" value="1"/>
</dbReference>
<dbReference type="PANTHER" id="PTHR19277">
    <property type="entry name" value="PENTRAXIN"/>
    <property type="match status" value="1"/>
</dbReference>
<dbReference type="InterPro" id="IPR013320">
    <property type="entry name" value="ConA-like_dom_sf"/>
</dbReference>
<dbReference type="PROSITE" id="PS51828">
    <property type="entry name" value="PTX_2"/>
    <property type="match status" value="1"/>
</dbReference>
<comment type="cofactor">
    <cofactor evidence="6">
        <name>Ca(2+)</name>
        <dbReference type="ChEBI" id="CHEBI:29108"/>
    </cofactor>
    <text evidence="6">Binds 2 calcium ions per subunit.</text>
</comment>
<protein>
    <recommendedName>
        <fullName evidence="6">Pentraxin family member</fullName>
    </recommendedName>
</protein>
<sequence length="240" mass="26969">MGCHTVVLFLVCAFIFPRLTMAGIAKLHFPYESEKDVFPRVRIKSYFSSLSSFTLCQWVKPIFDGREMAIFSYGVPGQDREILLSLNSSVRLYVGGNLLLDQQCNGLKPVYWISGAWYYICVTWTSTQSSIRSFVNGIFCSKASSEYSAHKVPGNGVMVLGQDLKGLDTSFHKNNSWSGDIAGVQMWDEVLTYEQIVDHGRCKGNKEGNVVAWMKTPMIVYDEVILSVTDVCDVLKKIDI</sequence>
<keyword evidence="1 6" id="KW-0479">Metal-binding</keyword>
<keyword evidence="4" id="KW-0325">Glycoprotein</keyword>
<proteinExistence type="inferred from homology"/>
<comment type="similarity">
    <text evidence="6">Belongs to the pentraxin family.</text>
</comment>
<dbReference type="PRINTS" id="PR00895">
    <property type="entry name" value="PENTAXIN"/>
</dbReference>
<comment type="subcellular location">
    <subcellularLocation>
        <location evidence="6">Secreted</location>
    </subcellularLocation>
</comment>
<evidence type="ECO:0000313" key="8">
    <source>
        <dbReference type="EMBL" id="JAV48222.1"/>
    </source>
</evidence>
<feature type="chain" id="PRO_5011818476" description="Pentraxin family member" evidence="6">
    <location>
        <begin position="23"/>
        <end position="240"/>
    </location>
</feature>
<evidence type="ECO:0000256" key="5">
    <source>
        <dbReference type="PROSITE-ProRule" id="PRU01172"/>
    </source>
</evidence>
<dbReference type="Gene3D" id="2.60.120.200">
    <property type="match status" value="1"/>
</dbReference>
<comment type="caution">
    <text evidence="5">Lacks conserved residue(s) required for the propagation of feature annotation.</text>
</comment>
<dbReference type="InterPro" id="IPR001759">
    <property type="entry name" value="PTX_dom"/>
</dbReference>
<evidence type="ECO:0000256" key="6">
    <source>
        <dbReference type="RuleBase" id="RU362112"/>
    </source>
</evidence>
<keyword evidence="3" id="KW-1015">Disulfide bond</keyword>
<dbReference type="SMART" id="SM00159">
    <property type="entry name" value="PTX"/>
    <property type="match status" value="1"/>
</dbReference>
<dbReference type="EMBL" id="GFAH01000167">
    <property type="protein sequence ID" value="JAV48222.1"/>
    <property type="molecule type" value="Transcribed_RNA"/>
</dbReference>
<evidence type="ECO:0000256" key="4">
    <source>
        <dbReference type="ARBA" id="ARBA00023180"/>
    </source>
</evidence>
<comment type="subunit">
    <text evidence="6">Homopentamer. Pentaxin (or pentraxin) have a discoid arrangement of 5 non-covalently bound subunits.</text>
</comment>
<evidence type="ECO:0000259" key="7">
    <source>
        <dbReference type="PROSITE" id="PS51828"/>
    </source>
</evidence>
<feature type="signal peptide" evidence="6">
    <location>
        <begin position="1"/>
        <end position="22"/>
    </location>
</feature>
<dbReference type="SUPFAM" id="SSF49899">
    <property type="entry name" value="Concanavalin A-like lectins/glucanases"/>
    <property type="match status" value="1"/>
</dbReference>
<dbReference type="PANTHER" id="PTHR19277:SF125">
    <property type="entry name" value="B6"/>
    <property type="match status" value="1"/>
</dbReference>
<dbReference type="GO" id="GO:0046872">
    <property type="term" value="F:metal ion binding"/>
    <property type="evidence" value="ECO:0007669"/>
    <property type="project" value="UniProtKB-KW"/>
</dbReference>
<reference evidence="8" key="1">
    <citation type="submission" date="2016-11" db="EMBL/GenBank/DDBJ databases">
        <title>Venom-gland transcriptomics and venom proteomics of the black-back scorpion (Hadrurus spadix) reveal detectability challenges and an unexplored realm of animal toxin diversity.</title>
        <authorList>
            <person name="Rokyta D.R."/>
            <person name="Ward M.J."/>
        </authorList>
    </citation>
    <scope>NUCLEOTIDE SEQUENCE</scope>
    <source>
        <tissue evidence="8">Venom gland</tissue>
    </source>
</reference>